<dbReference type="InterPro" id="IPR050833">
    <property type="entry name" value="Poly_Biosynth_Transport"/>
</dbReference>
<dbReference type="EMBL" id="JAAIUO010000001">
    <property type="protein sequence ID" value="NSK13760.1"/>
    <property type="molecule type" value="Genomic_DNA"/>
</dbReference>
<feature type="transmembrane region" description="Helical" evidence="6">
    <location>
        <begin position="53"/>
        <end position="75"/>
    </location>
</feature>
<feature type="transmembrane region" description="Helical" evidence="6">
    <location>
        <begin position="202"/>
        <end position="228"/>
    </location>
</feature>
<evidence type="ECO:0000313" key="8">
    <source>
        <dbReference type="EMBL" id="NVH57109.1"/>
    </source>
</evidence>
<dbReference type="Proteomes" id="UP000528555">
    <property type="component" value="Unassembled WGS sequence"/>
</dbReference>
<feature type="transmembrane region" description="Helical" evidence="6">
    <location>
        <begin position="12"/>
        <end position="33"/>
    </location>
</feature>
<organism evidence="8 9">
    <name type="scientific">Dorea phocaeensis</name>
    <dbReference type="NCBI Taxonomy" id="2040291"/>
    <lineage>
        <taxon>Bacteria</taxon>
        <taxon>Bacillati</taxon>
        <taxon>Bacillota</taxon>
        <taxon>Clostridia</taxon>
        <taxon>Lachnospirales</taxon>
        <taxon>Lachnospiraceae</taxon>
        <taxon>Dorea</taxon>
    </lineage>
</organism>
<evidence type="ECO:0000256" key="5">
    <source>
        <dbReference type="ARBA" id="ARBA00023136"/>
    </source>
</evidence>
<keyword evidence="4 6" id="KW-1133">Transmembrane helix</keyword>
<reference evidence="9 10" key="1">
    <citation type="journal article" date="2020" name="Cell Host Microbe">
        <title>Functional and Genomic Variation between Human-Derived Isolates of Lachnospiraceae Reveals Inter- and Intra-Species Diversity.</title>
        <authorList>
            <person name="Sorbara M.T."/>
            <person name="Littmann E.R."/>
            <person name="Fontana E."/>
            <person name="Moody T.U."/>
            <person name="Kohout C.E."/>
            <person name="Gjonbalaj M."/>
            <person name="Eaton V."/>
            <person name="Seok R."/>
            <person name="Leiner I.M."/>
            <person name="Pamer E.G."/>
        </authorList>
    </citation>
    <scope>NUCLEOTIDE SEQUENCE [LARGE SCALE GENOMIC DNA]</scope>
    <source>
        <strain evidence="8 9">MSK.17.11</strain>
        <strain evidence="7 10">MSK.17.38</strain>
    </source>
</reference>
<feature type="transmembrane region" description="Helical" evidence="6">
    <location>
        <begin position="128"/>
        <end position="149"/>
    </location>
</feature>
<dbReference type="PIRSF" id="PIRSF038958">
    <property type="entry name" value="PG_synth_SpoVB"/>
    <property type="match status" value="1"/>
</dbReference>
<feature type="transmembrane region" description="Helical" evidence="6">
    <location>
        <begin position="306"/>
        <end position="327"/>
    </location>
</feature>
<reference evidence="8" key="2">
    <citation type="submission" date="2020-02" db="EMBL/GenBank/DDBJ databases">
        <authorList>
            <person name="Littmann E."/>
            <person name="Sorbara M."/>
        </authorList>
    </citation>
    <scope>NUCLEOTIDE SEQUENCE</scope>
    <source>
        <strain evidence="8">MSK.17.11</strain>
        <strain evidence="7">MSK.17.38</strain>
    </source>
</reference>
<keyword evidence="3 6" id="KW-0812">Transmembrane</keyword>
<feature type="transmembrane region" description="Helical" evidence="6">
    <location>
        <begin position="502"/>
        <end position="527"/>
    </location>
</feature>
<keyword evidence="2" id="KW-1003">Cell membrane</keyword>
<dbReference type="Pfam" id="PF01943">
    <property type="entry name" value="Polysacc_synt"/>
    <property type="match status" value="1"/>
</dbReference>
<dbReference type="PANTHER" id="PTHR30250:SF21">
    <property type="entry name" value="LIPID II FLIPPASE MURJ"/>
    <property type="match status" value="1"/>
</dbReference>
<dbReference type="RefSeq" id="WP_101694290.1">
    <property type="nucleotide sequence ID" value="NZ_JAAITX010000001.1"/>
</dbReference>
<dbReference type="GO" id="GO:0005886">
    <property type="term" value="C:plasma membrane"/>
    <property type="evidence" value="ECO:0007669"/>
    <property type="project" value="UniProtKB-SubCell"/>
</dbReference>
<dbReference type="InterPro" id="IPR002797">
    <property type="entry name" value="Polysacc_synth"/>
</dbReference>
<dbReference type="PANTHER" id="PTHR30250">
    <property type="entry name" value="PST FAMILY PREDICTED COLANIC ACID TRANSPORTER"/>
    <property type="match status" value="1"/>
</dbReference>
<feature type="transmembrane region" description="Helical" evidence="6">
    <location>
        <begin position="380"/>
        <end position="404"/>
    </location>
</feature>
<evidence type="ECO:0000313" key="7">
    <source>
        <dbReference type="EMBL" id="NSK13760.1"/>
    </source>
</evidence>
<keyword evidence="9" id="KW-1185">Reference proteome</keyword>
<accession>A0A850HG57</accession>
<dbReference type="Proteomes" id="UP000701680">
    <property type="component" value="Unassembled WGS sequence"/>
</dbReference>
<feature type="transmembrane region" description="Helical" evidence="6">
    <location>
        <begin position="249"/>
        <end position="270"/>
    </location>
</feature>
<feature type="transmembrane region" description="Helical" evidence="6">
    <location>
        <begin position="441"/>
        <end position="462"/>
    </location>
</feature>
<feature type="transmembrane region" description="Helical" evidence="6">
    <location>
        <begin position="348"/>
        <end position="368"/>
    </location>
</feature>
<gene>
    <name evidence="8" type="ORF">G5A66_00305</name>
    <name evidence="7" type="ORF">G5A75_02500</name>
</gene>
<keyword evidence="5 6" id="KW-0472">Membrane</keyword>
<dbReference type="EMBL" id="JAAITX010000001">
    <property type="protein sequence ID" value="NVH57109.1"/>
    <property type="molecule type" value="Genomic_DNA"/>
</dbReference>
<evidence type="ECO:0000313" key="10">
    <source>
        <dbReference type="Proteomes" id="UP000701680"/>
    </source>
</evidence>
<dbReference type="OrthoDB" id="9775950at2"/>
<feature type="transmembrane region" description="Helical" evidence="6">
    <location>
        <begin position="161"/>
        <end position="182"/>
    </location>
</feature>
<name>A0A850HG57_9FIRM</name>
<evidence type="ECO:0000256" key="1">
    <source>
        <dbReference type="ARBA" id="ARBA00004651"/>
    </source>
</evidence>
<evidence type="ECO:0000256" key="2">
    <source>
        <dbReference type="ARBA" id="ARBA00022475"/>
    </source>
</evidence>
<feature type="transmembrane region" description="Helical" evidence="6">
    <location>
        <begin position="416"/>
        <end position="435"/>
    </location>
</feature>
<evidence type="ECO:0000313" key="9">
    <source>
        <dbReference type="Proteomes" id="UP000528555"/>
    </source>
</evidence>
<sequence length="556" mass="60028">MAEHKKKKEKNFLVQGSILAIAGVITKLIGAVYRIPLMNIVGDEGMGYYNVAFSIYTVALTLTSYSLPLAVSKLVSARVATGQYKNAYKVFKGAMTFALIGGGFVALLIFLGAGFIASNIMHMDMSVYALRILAPCILVVAFLGVFRGFFQGIGSMVPTAFSQVIEQIVNAVASIAGAYFLLQMGKGIAKAKSNGSYGPAYAAAGGTVGTIAGAFCAMVFVALIFMAYKKILKRQMRRDRGHKKESYKRIYKILFLTIAPVILSATVYNISDFIDNAMFSNIMAAQGFKKSEYARLLGMFGGQYNTLINVPLSVSTALAASLIPSLVATIQTGNRRQVHNKINMVTRFNMILAIPCAAGFIVLGKPILDLLFFTQDNTKAALMLQMGAISVVFFCLSTVTNSVLQGLDDMMTPVKNAAISLAIHIAALFLMLVVFKWNIYAVVLSKIVFSGAICILNAHALRERIGYVQEQKKTFLIPTLAALIMSVVTIVIHLLVELFIGEIAATIIALLVAVLSYGAALVLLGGVTEEEILGLPKGATLVTLLRKVHLIRGEYR</sequence>
<feature type="transmembrane region" description="Helical" evidence="6">
    <location>
        <begin position="96"/>
        <end position="116"/>
    </location>
</feature>
<evidence type="ECO:0000256" key="4">
    <source>
        <dbReference type="ARBA" id="ARBA00022989"/>
    </source>
</evidence>
<dbReference type="AlphaFoldDB" id="A0A850HG57"/>
<comment type="subcellular location">
    <subcellularLocation>
        <location evidence="1">Cell membrane</location>
        <topology evidence="1">Multi-pass membrane protein</topology>
    </subcellularLocation>
</comment>
<dbReference type="CDD" id="cd13124">
    <property type="entry name" value="MATE_SpoVB_like"/>
    <property type="match status" value="1"/>
</dbReference>
<protein>
    <submittedName>
        <fullName evidence="8">Polysaccharide biosynthesis protein</fullName>
    </submittedName>
</protein>
<comment type="caution">
    <text evidence="8">The sequence shown here is derived from an EMBL/GenBank/DDBJ whole genome shotgun (WGS) entry which is preliminary data.</text>
</comment>
<evidence type="ECO:0000256" key="3">
    <source>
        <dbReference type="ARBA" id="ARBA00022692"/>
    </source>
</evidence>
<evidence type="ECO:0000256" key="6">
    <source>
        <dbReference type="SAM" id="Phobius"/>
    </source>
</evidence>
<proteinExistence type="predicted"/>
<feature type="transmembrane region" description="Helical" evidence="6">
    <location>
        <begin position="474"/>
        <end position="496"/>
    </location>
</feature>
<dbReference type="InterPro" id="IPR024923">
    <property type="entry name" value="PG_synth_SpoVB"/>
</dbReference>